<dbReference type="AlphaFoldDB" id="A0A8J6PG96"/>
<dbReference type="Proteomes" id="UP000632659">
    <property type="component" value="Unassembled WGS sequence"/>
</dbReference>
<proteinExistence type="predicted"/>
<comment type="caution">
    <text evidence="3">The sequence shown here is derived from an EMBL/GenBank/DDBJ whole genome shotgun (WGS) entry which is preliminary data.</text>
</comment>
<sequence>MDKITVREMAAGEEKTVKEIGKRAFTGFESLWVPKPKQALVAVLDGRIVGAVLYKFLDHQGNKTGYVDYAFVDPEFHGLGIGTVLYRKAVSFLWKQGCDALTAIVKDDNVSSWSLFLKNGFSRVSLPELVRQFGFGGMLKHYFATPFCIGIGMEYYVALKDGSCPSGKEGTGKQVFAYLLSNLILIGAAGVFRSHYFFEFAAAFLLLLVVGIVTGFLGTRFSKRGWTFRHNNGGAAICAVINLFGAYPMIGNWYPRHYENTKAFRRDLGVVAFLEWLVLLIIMLLTGLIGSDSGHILALGQISALFLFYRMIPCYPFESFGGRRVLNWNRWAYGLMTFLSAGAIAFGIISSLQ</sequence>
<feature type="transmembrane region" description="Helical" evidence="1">
    <location>
        <begin position="296"/>
        <end position="312"/>
    </location>
</feature>
<evidence type="ECO:0000313" key="3">
    <source>
        <dbReference type="EMBL" id="MBC8609710.1"/>
    </source>
</evidence>
<dbReference type="EMBL" id="JACRTL010000001">
    <property type="protein sequence ID" value="MBC8609710.1"/>
    <property type="molecule type" value="Genomic_DNA"/>
</dbReference>
<evidence type="ECO:0000256" key="1">
    <source>
        <dbReference type="SAM" id="Phobius"/>
    </source>
</evidence>
<feature type="transmembrane region" description="Helical" evidence="1">
    <location>
        <begin position="175"/>
        <end position="194"/>
    </location>
</feature>
<feature type="transmembrane region" description="Helical" evidence="1">
    <location>
        <begin position="233"/>
        <end position="250"/>
    </location>
</feature>
<keyword evidence="1" id="KW-0472">Membrane</keyword>
<evidence type="ECO:0000259" key="2">
    <source>
        <dbReference type="PROSITE" id="PS51186"/>
    </source>
</evidence>
<feature type="transmembrane region" description="Helical" evidence="1">
    <location>
        <begin position="270"/>
        <end position="289"/>
    </location>
</feature>
<evidence type="ECO:0000313" key="4">
    <source>
        <dbReference type="Proteomes" id="UP000632659"/>
    </source>
</evidence>
<dbReference type="PROSITE" id="PS51186">
    <property type="entry name" value="GNAT"/>
    <property type="match status" value="1"/>
</dbReference>
<accession>A0A8J6PG96</accession>
<keyword evidence="1" id="KW-0812">Transmembrane</keyword>
<gene>
    <name evidence="3" type="ORF">H8702_01065</name>
</gene>
<dbReference type="InterPro" id="IPR016181">
    <property type="entry name" value="Acyl_CoA_acyltransferase"/>
</dbReference>
<feature type="transmembrane region" description="Helical" evidence="1">
    <location>
        <begin position="332"/>
        <end position="352"/>
    </location>
</feature>
<dbReference type="InterPro" id="IPR000182">
    <property type="entry name" value="GNAT_dom"/>
</dbReference>
<feature type="transmembrane region" description="Helical" evidence="1">
    <location>
        <begin position="200"/>
        <end position="221"/>
    </location>
</feature>
<name>A0A8J6PG96_9FIRM</name>
<keyword evidence="4" id="KW-1185">Reference proteome</keyword>
<organism evidence="3 4">
    <name type="scientific">Massiliimalia timonensis</name>
    <dbReference type="NCBI Taxonomy" id="1987501"/>
    <lineage>
        <taxon>Bacteria</taxon>
        <taxon>Bacillati</taxon>
        <taxon>Bacillota</taxon>
        <taxon>Clostridia</taxon>
        <taxon>Eubacteriales</taxon>
        <taxon>Oscillospiraceae</taxon>
        <taxon>Massiliimalia</taxon>
    </lineage>
</organism>
<dbReference type="CDD" id="cd04301">
    <property type="entry name" value="NAT_SF"/>
    <property type="match status" value="1"/>
</dbReference>
<dbReference type="Pfam" id="PF00583">
    <property type="entry name" value="Acetyltransf_1"/>
    <property type="match status" value="1"/>
</dbReference>
<dbReference type="OrthoDB" id="5319888at2"/>
<protein>
    <submittedName>
        <fullName evidence="3">GNAT family N-acetyltransferase</fullName>
    </submittedName>
</protein>
<dbReference type="RefSeq" id="WP_093988145.1">
    <property type="nucleotide sequence ID" value="NZ_FYDD01000003.1"/>
</dbReference>
<dbReference type="GO" id="GO:0016747">
    <property type="term" value="F:acyltransferase activity, transferring groups other than amino-acyl groups"/>
    <property type="evidence" value="ECO:0007669"/>
    <property type="project" value="InterPro"/>
</dbReference>
<dbReference type="Gene3D" id="3.40.630.30">
    <property type="match status" value="1"/>
</dbReference>
<keyword evidence="1" id="KW-1133">Transmembrane helix</keyword>
<reference evidence="3" key="1">
    <citation type="submission" date="2020-08" db="EMBL/GenBank/DDBJ databases">
        <title>Genome public.</title>
        <authorList>
            <person name="Liu C."/>
            <person name="Sun Q."/>
        </authorList>
    </citation>
    <scope>NUCLEOTIDE SEQUENCE</scope>
    <source>
        <strain evidence="3">NSJ-15</strain>
    </source>
</reference>
<dbReference type="SUPFAM" id="SSF55729">
    <property type="entry name" value="Acyl-CoA N-acyltransferases (Nat)"/>
    <property type="match status" value="1"/>
</dbReference>
<feature type="domain" description="N-acetyltransferase" evidence="2">
    <location>
        <begin position="4"/>
        <end position="158"/>
    </location>
</feature>